<feature type="signal peptide" evidence="5">
    <location>
        <begin position="1"/>
        <end position="19"/>
    </location>
</feature>
<evidence type="ECO:0000313" key="8">
    <source>
        <dbReference type="Proteomes" id="UP000268192"/>
    </source>
</evidence>
<comment type="subcellular location">
    <subcellularLocation>
        <location evidence="1">Membrane</location>
        <topology evidence="1">Single-pass membrane protein</topology>
    </subcellularLocation>
</comment>
<organism evidence="7 8">
    <name type="scientific">Georhizobium profundi</name>
    <dbReference type="NCBI Taxonomy" id="2341112"/>
    <lineage>
        <taxon>Bacteria</taxon>
        <taxon>Pseudomonadati</taxon>
        <taxon>Pseudomonadota</taxon>
        <taxon>Alphaproteobacteria</taxon>
        <taxon>Hyphomicrobiales</taxon>
        <taxon>Rhizobiaceae</taxon>
        <taxon>Georhizobium</taxon>
    </lineage>
</organism>
<dbReference type="KEGG" id="abaw:D5400_00550"/>
<dbReference type="Proteomes" id="UP000268192">
    <property type="component" value="Chromosome"/>
</dbReference>
<evidence type="ECO:0000256" key="2">
    <source>
        <dbReference type="ARBA" id="ARBA00022692"/>
    </source>
</evidence>
<dbReference type="EMBL" id="CP032509">
    <property type="protein sequence ID" value="AZN69957.1"/>
    <property type="molecule type" value="Genomic_DNA"/>
</dbReference>
<dbReference type="OrthoDB" id="7784409at2"/>
<keyword evidence="8" id="KW-1185">Reference proteome</keyword>
<dbReference type="RefSeq" id="WP_126006650.1">
    <property type="nucleotide sequence ID" value="NZ_CP032509.1"/>
</dbReference>
<sequence length="1544" mass="157901">MTRFLLLVLAILFAGPAFAQDEEAETRSAFTRFVENQLSAENRQIRLRGIQGALSSEAVIGEITVADREGVWLRIINARIDWTRSALLRGRLDIESLTADRIEVSRQPVPAEGAPPPEAGGFALPELPVAIRLQQLTVPEVFFGPTVFGLESILSINGGISLTDGALETNLAIERLDGPGGSLTLALAYSNATEQLNLDLAVSEPQDGILANLLSIEGRPAVDLSLAGSGPLADLTVALTLDADGTRVVSGTSRLERTAAGLAVDADVEGAIARLVAPAFRDFFGDSASLSVDALVRDEGGLAVEALSIDTASLSVNATAETSADNFLRRLRLEATLADPSGDAVILPVAGGDTSVRQARLTVDYGADASENWSGALTVGGLETATLAADDLELTFGGIAAALDDPANRRVTFNVEGAMTGIAAEDEAVASALGQRLDLAIDGAWSSGSAVELSRAELRGEALALQLAGAIEEFAYTGTIGIVAESIAPFADLAGRPLEGSIDLTADGTLAPLSGAFDLTLDGSGTGLQVGTTALDALIESTVQLSGRLARGEAGFQAGDFRIENEQFSLVADGVYSTERADIALDIMLADLALVSEDASGRLTLTGTATGDGGPVALDLQGSIPSGTLVDRPLREATFGFQGNVIGVDATTGSPYGNGVEGELLVDAFLDGQRIGLSADLFASPERRALDNLDFRAGGATIAGSVEQNADGLLSGAITLDAPEIETLAALALQDATGAANADIEFIIVEGRQNAVVSANLSNIAAEAVTLSSAQIDATIEDLFEVPKIDGTVNAAGLEAGGTVVERLNATANRQGALTDFTANANLAGGTTIALSGALEDIETGFRVALAELALTQGQTAARLLQPAEILVEGERYTLGDIVLDVAGGEIRASGTVANEINLDVAIRALPLAIANTVMPDLQAAGTVNGTAQIRGTRDAPDITFDVQGRGITAAPVRELGLGAISVDASGRSSGNRVNLDAELAAAGGINVNISGSAPIGDGQLALDVTVNELPLATIDALAGNQGLQGRVSADARVTGTIAAPVVAFDVTGSGVSASVLASNGITPLGVAASGRFADQSVALSSATITNGQGIDISASGTVPLTGSGLNVNVQGRAPLSIANVALAERGTRVDGTVELSVRASGSIADPRFDGMVSTSNAAVLDPDTNVQLRGINVMASIQGQQVTINTFQASLSTGGTITVGGTISLDAAAGFPANINIALNQTRYADGDFLIVTASGNLAVTGGLTRDPLVSGTVNIDNAEIGIPEGGGGANGLTDVRHIDPPPAVAATLNRARLRQDGEMPVPTARPSVVQFDIQVNANNQIFVRGRGLDAELGGSLRITGPATNVQPVGAFDLIRGRLAILGRRIVFDEGNVTLIGDLDPFVNLTASSQSGDTTVIITVSGRASDIQIDFSSQPELPEDEVISRLIFDRGIADLSAFQIAQLAAAVAELSGGQNTSLLGQLRQSTGLDDLDVVTDDQGNAALRAGRYLRENVYLGIQAGSGDSSEVTIDLDITDSLKARGAAGADGDTSLGIFFERDY</sequence>
<keyword evidence="4" id="KW-0472">Membrane</keyword>
<proteinExistence type="predicted"/>
<protein>
    <submittedName>
        <fullName evidence="7">Translocation/assembly module TamB</fullName>
    </submittedName>
</protein>
<dbReference type="InterPro" id="IPR007452">
    <property type="entry name" value="TamB_C"/>
</dbReference>
<dbReference type="PANTHER" id="PTHR36985:SF1">
    <property type="entry name" value="TRANSLOCATION AND ASSEMBLY MODULE SUBUNIT TAMB"/>
    <property type="match status" value="1"/>
</dbReference>
<evidence type="ECO:0000256" key="3">
    <source>
        <dbReference type="ARBA" id="ARBA00022989"/>
    </source>
</evidence>
<keyword evidence="3" id="KW-1133">Transmembrane helix</keyword>
<name>A0A3S9AZ58_9HYPH</name>
<accession>A0A3S9AZ58</accession>
<evidence type="ECO:0000256" key="1">
    <source>
        <dbReference type="ARBA" id="ARBA00004167"/>
    </source>
</evidence>
<dbReference type="Pfam" id="PF04357">
    <property type="entry name" value="TamB"/>
    <property type="match status" value="1"/>
</dbReference>
<evidence type="ECO:0000313" key="7">
    <source>
        <dbReference type="EMBL" id="AZN69957.1"/>
    </source>
</evidence>
<feature type="domain" description="Translocation and assembly module TamB C-terminal" evidence="6">
    <location>
        <begin position="1191"/>
        <end position="1544"/>
    </location>
</feature>
<gene>
    <name evidence="7" type="ORF">D5400_00550</name>
</gene>
<feature type="chain" id="PRO_5019422422" evidence="5">
    <location>
        <begin position="20"/>
        <end position="1544"/>
    </location>
</feature>
<reference evidence="7 8" key="1">
    <citation type="submission" date="2018-09" db="EMBL/GenBank/DDBJ databases">
        <title>Marinorhizobium profundi gen. nov., sp. nov., isolated from a deep-sea sediment sample from the New Britain Trench and proposal of Marinorhizobiaceae fam. nov. in the order Rhizobiales of the class Alphaproteobacteria.</title>
        <authorList>
            <person name="Cao J."/>
        </authorList>
    </citation>
    <scope>NUCLEOTIDE SEQUENCE [LARGE SCALE GENOMIC DNA]</scope>
    <source>
        <strain evidence="7 8">WS11</strain>
    </source>
</reference>
<dbReference type="PANTHER" id="PTHR36985">
    <property type="entry name" value="TRANSLOCATION AND ASSEMBLY MODULE SUBUNIT TAMB"/>
    <property type="match status" value="1"/>
</dbReference>
<evidence type="ECO:0000256" key="4">
    <source>
        <dbReference type="ARBA" id="ARBA00023136"/>
    </source>
</evidence>
<keyword evidence="2" id="KW-0812">Transmembrane</keyword>
<keyword evidence="5" id="KW-0732">Signal</keyword>
<evidence type="ECO:0000256" key="5">
    <source>
        <dbReference type="SAM" id="SignalP"/>
    </source>
</evidence>
<dbReference type="GO" id="GO:0005886">
    <property type="term" value="C:plasma membrane"/>
    <property type="evidence" value="ECO:0007669"/>
    <property type="project" value="InterPro"/>
</dbReference>
<dbReference type="GO" id="GO:0009306">
    <property type="term" value="P:protein secretion"/>
    <property type="evidence" value="ECO:0007669"/>
    <property type="project" value="InterPro"/>
</dbReference>
<evidence type="ECO:0000259" key="6">
    <source>
        <dbReference type="Pfam" id="PF04357"/>
    </source>
</evidence>